<dbReference type="AlphaFoldDB" id="A0A1J8QZT5"/>
<keyword evidence="2" id="KW-1185">Reference proteome</keyword>
<reference evidence="1 2" key="1">
    <citation type="submission" date="2016-03" db="EMBL/GenBank/DDBJ databases">
        <title>Comparative genomics of the ectomycorrhizal sister species Rhizopogon vinicolor and Rhizopogon vesiculosus (Basidiomycota: Boletales) reveals a divergence of the mating type B locus.</title>
        <authorList>
            <person name="Mujic A.B."/>
            <person name="Kuo A."/>
            <person name="Tritt A."/>
            <person name="Lipzen A."/>
            <person name="Chen C."/>
            <person name="Johnson J."/>
            <person name="Sharma A."/>
            <person name="Barry K."/>
            <person name="Grigoriev I.V."/>
            <person name="Spatafora J.W."/>
        </authorList>
    </citation>
    <scope>NUCLEOTIDE SEQUENCE [LARGE SCALE GENOMIC DNA]</scope>
    <source>
        <strain evidence="1 2">AM-OR11-056</strain>
    </source>
</reference>
<gene>
    <name evidence="1" type="ORF">AZE42_12982</name>
</gene>
<dbReference type="PANTHER" id="PTHR33050">
    <property type="entry name" value="REVERSE TRANSCRIPTASE DOMAIN-CONTAINING PROTEIN"/>
    <property type="match status" value="1"/>
</dbReference>
<evidence type="ECO:0000313" key="1">
    <source>
        <dbReference type="EMBL" id="OJA18929.1"/>
    </source>
</evidence>
<protein>
    <submittedName>
        <fullName evidence="1">Uncharacterized protein</fullName>
    </submittedName>
</protein>
<dbReference type="PANTHER" id="PTHR33050:SF7">
    <property type="entry name" value="RIBONUCLEASE H"/>
    <property type="match status" value="1"/>
</dbReference>
<dbReference type="InterPro" id="IPR052055">
    <property type="entry name" value="Hepadnavirus_pol/RT"/>
</dbReference>
<proteinExistence type="predicted"/>
<name>A0A1J8QZT5_9AGAM</name>
<evidence type="ECO:0000313" key="2">
    <source>
        <dbReference type="Proteomes" id="UP000183567"/>
    </source>
</evidence>
<dbReference type="OrthoDB" id="2506773at2759"/>
<comment type="caution">
    <text evidence="1">The sequence shown here is derived from an EMBL/GenBank/DDBJ whole genome shotgun (WGS) entry which is preliminary data.</text>
</comment>
<accession>A0A1J8QZT5</accession>
<dbReference type="Proteomes" id="UP000183567">
    <property type="component" value="Unassembled WGS sequence"/>
</dbReference>
<organism evidence="1 2">
    <name type="scientific">Rhizopogon vesiculosus</name>
    <dbReference type="NCBI Taxonomy" id="180088"/>
    <lineage>
        <taxon>Eukaryota</taxon>
        <taxon>Fungi</taxon>
        <taxon>Dikarya</taxon>
        <taxon>Basidiomycota</taxon>
        <taxon>Agaricomycotina</taxon>
        <taxon>Agaricomycetes</taxon>
        <taxon>Agaricomycetidae</taxon>
        <taxon>Boletales</taxon>
        <taxon>Suillineae</taxon>
        <taxon>Rhizopogonaceae</taxon>
        <taxon>Rhizopogon</taxon>
    </lineage>
</organism>
<dbReference type="EMBL" id="LVVM01001243">
    <property type="protein sequence ID" value="OJA18929.1"/>
    <property type="molecule type" value="Genomic_DNA"/>
</dbReference>
<dbReference type="STRING" id="180088.A0A1J8QZT5"/>
<sequence length="317" mass="34581">MDLLTLLPNAIPLCSPHPVDIGWWGDTSTSFGVGVIIGHFWAVWHWAPGFRVGPGRAFNIEWAEAIAVELGLRMALHLGLIAAECSHDRLFLVHSDNAGIVAVTNKGRSHSAATNSILKHIFALQASNSIRIHMDWFSPHGSASLLPFARSPHGQVDIIVASALSFTIINPQFPQPSLSPSSKNLSLNASPFRPACHANERLFLWWGPNVPPPSTISHPIIEHLASLANRASLRDAASYSTGIRKFHLFCDIFSIPESHRLPASFELLHSFALWAVSDPSPEDPILSAPTATPFEPVSINVAHKYLSAVRAWHITQG</sequence>